<evidence type="ECO:0000256" key="3">
    <source>
        <dbReference type="ARBA" id="ARBA00020902"/>
    </source>
</evidence>
<keyword evidence="7" id="KW-0808">Transferase</keyword>
<evidence type="ECO:0000256" key="1">
    <source>
        <dbReference type="ARBA" id="ARBA00002056"/>
    </source>
</evidence>
<dbReference type="EMBL" id="BLAU01000001">
    <property type="protein sequence ID" value="GET21113.1"/>
    <property type="molecule type" value="Genomic_DNA"/>
</dbReference>
<dbReference type="InterPro" id="IPR003835">
    <property type="entry name" value="Glyco_trans_19"/>
</dbReference>
<evidence type="ECO:0000256" key="7">
    <source>
        <dbReference type="ARBA" id="ARBA00022679"/>
    </source>
</evidence>
<keyword evidence="6" id="KW-0328">Glycosyltransferase</keyword>
<keyword evidence="8" id="KW-0443">Lipid metabolism</keyword>
<evidence type="ECO:0000256" key="4">
    <source>
        <dbReference type="ARBA" id="ARBA00022516"/>
    </source>
</evidence>
<dbReference type="PANTHER" id="PTHR30372:SF4">
    <property type="entry name" value="LIPID-A-DISACCHARIDE SYNTHASE, MITOCHONDRIAL-RELATED"/>
    <property type="match status" value="1"/>
</dbReference>
<comment type="caution">
    <text evidence="11">The sequence shown here is derived from an EMBL/GenBank/DDBJ whole genome shotgun (WGS) entry which is preliminary data.</text>
</comment>
<evidence type="ECO:0000256" key="10">
    <source>
        <dbReference type="NCBIfam" id="TIGR00215"/>
    </source>
</evidence>
<dbReference type="PANTHER" id="PTHR30372">
    <property type="entry name" value="LIPID-A-DISACCHARIDE SYNTHASE"/>
    <property type="match status" value="1"/>
</dbReference>
<dbReference type="Gene3D" id="3.40.50.2000">
    <property type="entry name" value="Glycogen Phosphorylase B"/>
    <property type="match status" value="1"/>
</dbReference>
<accession>A0ABQ0ZIJ1</accession>
<dbReference type="SUPFAM" id="SSF53756">
    <property type="entry name" value="UDP-Glycosyltransferase/glycogen phosphorylase"/>
    <property type="match status" value="1"/>
</dbReference>
<evidence type="ECO:0000313" key="11">
    <source>
        <dbReference type="EMBL" id="GET21113.1"/>
    </source>
</evidence>
<evidence type="ECO:0000256" key="2">
    <source>
        <dbReference type="ARBA" id="ARBA00012687"/>
    </source>
</evidence>
<keyword evidence="12" id="KW-1185">Reference proteome</keyword>
<comment type="catalytic activity">
    <reaction evidence="9">
        <text>a lipid X + a UDP-2-N,3-O-bis[(3R)-3-hydroxyacyl]-alpha-D-glucosamine = a lipid A disaccharide + UDP + H(+)</text>
        <dbReference type="Rhea" id="RHEA:67828"/>
        <dbReference type="ChEBI" id="CHEBI:15378"/>
        <dbReference type="ChEBI" id="CHEBI:58223"/>
        <dbReference type="ChEBI" id="CHEBI:137748"/>
        <dbReference type="ChEBI" id="CHEBI:176338"/>
        <dbReference type="ChEBI" id="CHEBI:176343"/>
        <dbReference type="EC" id="2.4.1.182"/>
    </reaction>
</comment>
<evidence type="ECO:0000256" key="9">
    <source>
        <dbReference type="ARBA" id="ARBA00048975"/>
    </source>
</evidence>
<comment type="function">
    <text evidence="1">Condensation of UDP-2,3-diacylglucosamine and 2,3-diacylglucosamine-1-phosphate to form lipid A disaccharide, a precursor of lipid A, a phosphorylated glycolipid that anchors the lipopolysaccharide to the outer membrane of the cell.</text>
</comment>
<dbReference type="EC" id="2.4.1.182" evidence="2 10"/>
<name>A0ABQ0ZIJ1_9BACT</name>
<proteinExistence type="predicted"/>
<keyword evidence="5" id="KW-0441">Lipid A biosynthesis</keyword>
<gene>
    <name evidence="11" type="ORF">JCM18694_13590</name>
</gene>
<dbReference type="Proteomes" id="UP000396862">
    <property type="component" value="Unassembled WGS sequence"/>
</dbReference>
<evidence type="ECO:0000256" key="8">
    <source>
        <dbReference type="ARBA" id="ARBA00023098"/>
    </source>
</evidence>
<dbReference type="Pfam" id="PF02684">
    <property type="entry name" value="LpxB"/>
    <property type="match status" value="1"/>
</dbReference>
<keyword evidence="4" id="KW-0444">Lipid biosynthesis</keyword>
<evidence type="ECO:0000313" key="12">
    <source>
        <dbReference type="Proteomes" id="UP000396862"/>
    </source>
</evidence>
<evidence type="ECO:0000256" key="6">
    <source>
        <dbReference type="ARBA" id="ARBA00022676"/>
    </source>
</evidence>
<evidence type="ECO:0000256" key="5">
    <source>
        <dbReference type="ARBA" id="ARBA00022556"/>
    </source>
</evidence>
<organism evidence="11 12">
    <name type="scientific">Prolixibacter denitrificans</name>
    <dbReference type="NCBI Taxonomy" id="1541063"/>
    <lineage>
        <taxon>Bacteria</taxon>
        <taxon>Pseudomonadati</taxon>
        <taxon>Bacteroidota</taxon>
        <taxon>Bacteroidia</taxon>
        <taxon>Marinilabiliales</taxon>
        <taxon>Prolixibacteraceae</taxon>
        <taxon>Prolixibacter</taxon>
    </lineage>
</organism>
<dbReference type="NCBIfam" id="TIGR00215">
    <property type="entry name" value="lpxB"/>
    <property type="match status" value="1"/>
</dbReference>
<protein>
    <recommendedName>
        <fullName evidence="3 10">Lipid-A-disaccharide synthase</fullName>
        <ecNumber evidence="2 10">2.4.1.182</ecNumber>
    </recommendedName>
</protein>
<sequence>MLRVKYFIIAGEASGDLHASHLMRELKEEDPQAEFLYFGGDLMEAEGGRLLKHYREMAYMGFITVVRNLDKIKANFKLAEKELLAWQPDVLILVDYPGFNLRMAKFAREHGIRTFYYISPKIWAWKTKRVKKVKQFIDEMFTIFPFETEFYAKYDYPVRYVGNPTVDELAVRPNQDETFDTFVSRNQLSGKPLIALLAGSRKQEISNILPVMAEAASRFPEYEFVLAGAPSQTEEFYRQVLKGKDIPVVFNQTYELLQQSTAALVTSGTATLETAVMNIPQVVCYKMELGKIARWGRPFLLKIPYFSLVNLIVNREIVKELFQDRCTVDTVSAELKQVLGDEAYREKMLSGYDEMRQRLGEPGCAARAAKQMVELLK</sequence>
<reference evidence="11 12" key="1">
    <citation type="submission" date="2019-10" db="EMBL/GenBank/DDBJ databases">
        <title>Prolixibacter strains distinguished by the presence of nitrate reductase genes were adept at nitrate-dependent anaerobic corrosion of metallic iron and carbon steel.</title>
        <authorList>
            <person name="Iino T."/>
            <person name="Shono N."/>
            <person name="Ito K."/>
            <person name="Nakamura R."/>
            <person name="Sueoka K."/>
            <person name="Harayama S."/>
            <person name="Ohkuma M."/>
        </authorList>
    </citation>
    <scope>NUCLEOTIDE SEQUENCE [LARGE SCALE GENOMIC DNA]</scope>
    <source>
        <strain evidence="11 12">MIC1-1</strain>
    </source>
</reference>